<evidence type="ECO:0000256" key="2">
    <source>
        <dbReference type="ARBA" id="ARBA00022490"/>
    </source>
</evidence>
<name>A0A0F9QRU8_9ZZZZ</name>
<keyword evidence="3" id="KW-0733">Signal recognition particle</keyword>
<dbReference type="GO" id="GO:0005786">
    <property type="term" value="C:signal recognition particle, endoplasmic reticulum targeting"/>
    <property type="evidence" value="ECO:0007669"/>
    <property type="project" value="UniProtKB-KW"/>
</dbReference>
<keyword evidence="2" id="KW-0963">Cytoplasm</keyword>
<comment type="caution">
    <text evidence="5">The sequence shown here is derived from an EMBL/GenBank/DDBJ whole genome shotgun (WGS) entry which is preliminary data.</text>
</comment>
<evidence type="ECO:0000256" key="3">
    <source>
        <dbReference type="ARBA" id="ARBA00023135"/>
    </source>
</evidence>
<dbReference type="EMBL" id="LAZR01004510">
    <property type="protein sequence ID" value="KKN07958.1"/>
    <property type="molecule type" value="Genomic_DNA"/>
</dbReference>
<comment type="subcellular location">
    <subcellularLocation>
        <location evidence="1">Cytoplasm</location>
    </subcellularLocation>
</comment>
<dbReference type="Gene3D" id="3.30.56.30">
    <property type="entry name" value="Signal recognition particle, SRP19-like subunit"/>
    <property type="match status" value="1"/>
</dbReference>
<evidence type="ECO:0000256" key="1">
    <source>
        <dbReference type="ARBA" id="ARBA00004496"/>
    </source>
</evidence>
<keyword evidence="4" id="KW-0687">Ribonucleoprotein</keyword>
<evidence type="ECO:0000313" key="5">
    <source>
        <dbReference type="EMBL" id="KKN07958.1"/>
    </source>
</evidence>
<evidence type="ECO:0000256" key="4">
    <source>
        <dbReference type="ARBA" id="ARBA00023274"/>
    </source>
</evidence>
<organism evidence="5">
    <name type="scientific">marine sediment metagenome</name>
    <dbReference type="NCBI Taxonomy" id="412755"/>
    <lineage>
        <taxon>unclassified sequences</taxon>
        <taxon>metagenomes</taxon>
        <taxon>ecological metagenomes</taxon>
    </lineage>
</organism>
<dbReference type="InterPro" id="IPR036521">
    <property type="entry name" value="SRP19-like_sf"/>
</dbReference>
<dbReference type="GO" id="GO:0008312">
    <property type="term" value="F:7S RNA binding"/>
    <property type="evidence" value="ECO:0007669"/>
    <property type="project" value="InterPro"/>
</dbReference>
<reference evidence="5" key="1">
    <citation type="journal article" date="2015" name="Nature">
        <title>Complex archaea that bridge the gap between prokaryotes and eukaryotes.</title>
        <authorList>
            <person name="Spang A."/>
            <person name="Saw J.H."/>
            <person name="Jorgensen S.L."/>
            <person name="Zaremba-Niedzwiedzka K."/>
            <person name="Martijn J."/>
            <person name="Lind A.E."/>
            <person name="van Eijk R."/>
            <person name="Schleper C."/>
            <person name="Guy L."/>
            <person name="Ettema T.J."/>
        </authorList>
    </citation>
    <scope>NUCLEOTIDE SEQUENCE</scope>
</reference>
<dbReference type="PANTHER" id="PTHR17453:SF0">
    <property type="entry name" value="SIGNAL RECOGNITION PARTICLE 19 KDA PROTEIN"/>
    <property type="match status" value="1"/>
</dbReference>
<gene>
    <name evidence="5" type="ORF">LCGC14_1061590</name>
</gene>
<dbReference type="InterPro" id="IPR022938">
    <property type="entry name" value="SRP19_arc-type"/>
</dbReference>
<accession>A0A0F9QRU8</accession>
<dbReference type="PANTHER" id="PTHR17453">
    <property type="entry name" value="SIGNAL RECOGNITION PARTICLE 19 KD PROTEIN"/>
    <property type="match status" value="1"/>
</dbReference>
<protein>
    <recommendedName>
        <fullName evidence="6">SRP19</fullName>
    </recommendedName>
</protein>
<dbReference type="GO" id="GO:0006617">
    <property type="term" value="P:SRP-dependent cotranslational protein targeting to membrane, signal sequence recognition"/>
    <property type="evidence" value="ECO:0007669"/>
    <property type="project" value="TreeGrafter"/>
</dbReference>
<sequence length="98" mass="11526">MRARKPFLIFWPQYFDGKRSRGKGRRLPKKLAIDKVSTKDIVKAARRLGYKADVEQNYKYSRTWWDDPGRVVIDAKGKKKSKVLLEVAKEMRKSQIKA</sequence>
<dbReference type="InterPro" id="IPR002778">
    <property type="entry name" value="Signal_recog_particle_SRP19"/>
</dbReference>
<dbReference type="HAMAP" id="MF_00305">
    <property type="entry name" value="SRP19"/>
    <property type="match status" value="1"/>
</dbReference>
<evidence type="ECO:0008006" key="6">
    <source>
        <dbReference type="Google" id="ProtNLM"/>
    </source>
</evidence>
<dbReference type="AlphaFoldDB" id="A0A0F9QRU8"/>
<proteinExistence type="inferred from homology"/>
<dbReference type="Pfam" id="PF01922">
    <property type="entry name" value="SRP19"/>
    <property type="match status" value="1"/>
</dbReference>
<dbReference type="SUPFAM" id="SSF69695">
    <property type="entry name" value="SRP19"/>
    <property type="match status" value="1"/>
</dbReference>